<dbReference type="Proteomes" id="UP001321498">
    <property type="component" value="Chromosome"/>
</dbReference>
<dbReference type="EMBL" id="AP027731">
    <property type="protein sequence ID" value="BDZ44394.1"/>
    <property type="molecule type" value="Genomic_DNA"/>
</dbReference>
<evidence type="ECO:0008006" key="4">
    <source>
        <dbReference type="Google" id="ProtNLM"/>
    </source>
</evidence>
<feature type="compositionally biased region" description="Basic and acidic residues" evidence="1">
    <location>
        <begin position="227"/>
        <end position="242"/>
    </location>
</feature>
<evidence type="ECO:0000256" key="1">
    <source>
        <dbReference type="SAM" id="MobiDB-lite"/>
    </source>
</evidence>
<evidence type="ECO:0000313" key="3">
    <source>
        <dbReference type="Proteomes" id="UP001321498"/>
    </source>
</evidence>
<gene>
    <name evidence="2" type="ORF">GCM10025866_03030</name>
</gene>
<proteinExistence type="predicted"/>
<evidence type="ECO:0000313" key="2">
    <source>
        <dbReference type="EMBL" id="BDZ44394.1"/>
    </source>
</evidence>
<sequence>MAEQDEVPQVVVKNFDRLLNVQRPLVLAHIRGIRRRHPDASPAQIIAILEKRYLAAVTTGGAAVGASAVIPGVGTAASLALSGVETAGFLEASALFAQSVAEVHGITVVEPERSRSLVMALMLGAGGQDLVKQFAGQFGGGGLARTAYWGELITNSLPRTLVGQLSERLKRSFVRRFVARQGTSVLGRMVPFGVGAVLGGTGNHLLGRRVIKSAREAFPPAPLLLRNELEPQPRRATDDTLRSVRRGPRLSLPRRRGKGGAEPESANPTSALGPGTD</sequence>
<protein>
    <recommendedName>
        <fullName evidence="4">EcsC family protein</fullName>
    </recommendedName>
</protein>
<organism evidence="2 3">
    <name type="scientific">Naasia aerilata</name>
    <dbReference type="NCBI Taxonomy" id="1162966"/>
    <lineage>
        <taxon>Bacteria</taxon>
        <taxon>Bacillati</taxon>
        <taxon>Actinomycetota</taxon>
        <taxon>Actinomycetes</taxon>
        <taxon>Micrococcales</taxon>
        <taxon>Microbacteriaceae</taxon>
        <taxon>Naasia</taxon>
    </lineage>
</organism>
<dbReference type="RefSeq" id="WP_286277856.1">
    <property type="nucleotide sequence ID" value="NZ_AP027731.1"/>
</dbReference>
<keyword evidence="3" id="KW-1185">Reference proteome</keyword>
<name>A0ABM8G893_9MICO</name>
<feature type="region of interest" description="Disordered" evidence="1">
    <location>
        <begin position="227"/>
        <end position="277"/>
    </location>
</feature>
<feature type="compositionally biased region" description="Basic residues" evidence="1">
    <location>
        <begin position="243"/>
        <end position="258"/>
    </location>
</feature>
<reference evidence="3" key="1">
    <citation type="journal article" date="2019" name="Int. J. Syst. Evol. Microbiol.">
        <title>The Global Catalogue of Microorganisms (GCM) 10K type strain sequencing project: providing services to taxonomists for standard genome sequencing and annotation.</title>
        <authorList>
            <consortium name="The Broad Institute Genomics Platform"/>
            <consortium name="The Broad Institute Genome Sequencing Center for Infectious Disease"/>
            <person name="Wu L."/>
            <person name="Ma J."/>
        </authorList>
    </citation>
    <scope>NUCLEOTIDE SEQUENCE [LARGE SCALE GENOMIC DNA]</scope>
    <source>
        <strain evidence="3">NBRC 108725</strain>
    </source>
</reference>
<accession>A0ABM8G893</accession>